<dbReference type="AlphaFoldDB" id="A0A136Q4N4"/>
<keyword evidence="9" id="KW-1185">Reference proteome</keyword>
<dbReference type="PATRIC" id="fig|626937.4.peg.1553"/>
<dbReference type="OrthoDB" id="1734240at2"/>
<feature type="compositionally biased region" description="Low complexity" evidence="5">
    <location>
        <begin position="64"/>
        <end position="83"/>
    </location>
</feature>
<dbReference type="GO" id="GO:0006508">
    <property type="term" value="P:proteolysis"/>
    <property type="evidence" value="ECO:0007669"/>
    <property type="project" value="UniProtKB-KW"/>
</dbReference>
<dbReference type="Pfam" id="PF00877">
    <property type="entry name" value="NLPC_P60"/>
    <property type="match status" value="1"/>
</dbReference>
<keyword evidence="2" id="KW-0645">Protease</keyword>
<dbReference type="Gene3D" id="3.90.1720.10">
    <property type="entry name" value="endopeptidase domain like (from Nostoc punctiforme)"/>
    <property type="match status" value="1"/>
</dbReference>
<gene>
    <name evidence="8" type="ORF">HMPREF3293_01572</name>
</gene>
<name>A0A136Q4N4_9FIRM</name>
<dbReference type="Proteomes" id="UP000070366">
    <property type="component" value="Unassembled WGS sequence"/>
</dbReference>
<feature type="compositionally biased region" description="Low complexity" evidence="5">
    <location>
        <begin position="27"/>
        <end position="48"/>
    </location>
</feature>
<dbReference type="GO" id="GO:0008234">
    <property type="term" value="F:cysteine-type peptidase activity"/>
    <property type="evidence" value="ECO:0007669"/>
    <property type="project" value="UniProtKB-KW"/>
</dbReference>
<evidence type="ECO:0000256" key="1">
    <source>
        <dbReference type="ARBA" id="ARBA00007074"/>
    </source>
</evidence>
<comment type="similarity">
    <text evidence="1">Belongs to the peptidase C40 family.</text>
</comment>
<evidence type="ECO:0000256" key="5">
    <source>
        <dbReference type="SAM" id="MobiDB-lite"/>
    </source>
</evidence>
<feature type="domain" description="NlpC/P60" evidence="7">
    <location>
        <begin position="176"/>
        <end position="347"/>
    </location>
</feature>
<accession>A0A136Q4N4</accession>
<evidence type="ECO:0000256" key="4">
    <source>
        <dbReference type="ARBA" id="ARBA00022807"/>
    </source>
</evidence>
<feature type="chain" id="PRO_5039663250" evidence="6">
    <location>
        <begin position="23"/>
        <end position="394"/>
    </location>
</feature>
<evidence type="ECO:0000256" key="6">
    <source>
        <dbReference type="SAM" id="SignalP"/>
    </source>
</evidence>
<dbReference type="PANTHER" id="PTHR47053:SF1">
    <property type="entry name" value="MUREIN DD-ENDOPEPTIDASE MEPH-RELATED"/>
    <property type="match status" value="1"/>
</dbReference>
<keyword evidence="3" id="KW-0378">Hydrolase</keyword>
<comment type="caution">
    <text evidence="8">The sequence shown here is derived from an EMBL/GenBank/DDBJ whole genome shotgun (WGS) entry which is preliminary data.</text>
</comment>
<organism evidence="8 9">
    <name type="scientific">Christensenella minuta</name>
    <dbReference type="NCBI Taxonomy" id="626937"/>
    <lineage>
        <taxon>Bacteria</taxon>
        <taxon>Bacillati</taxon>
        <taxon>Bacillota</taxon>
        <taxon>Clostridia</taxon>
        <taxon>Christensenellales</taxon>
        <taxon>Christensenellaceae</taxon>
        <taxon>Christensenella</taxon>
    </lineage>
</organism>
<dbReference type="InterPro" id="IPR038765">
    <property type="entry name" value="Papain-like_cys_pep_sf"/>
</dbReference>
<proteinExistence type="inferred from homology"/>
<dbReference type="PANTHER" id="PTHR47053">
    <property type="entry name" value="MUREIN DD-ENDOPEPTIDASE MEPH-RELATED"/>
    <property type="match status" value="1"/>
</dbReference>
<dbReference type="PROSITE" id="PS51935">
    <property type="entry name" value="NLPC_P60"/>
    <property type="match status" value="1"/>
</dbReference>
<dbReference type="KEGG" id="cmiu:B1H56_10745"/>
<evidence type="ECO:0000256" key="3">
    <source>
        <dbReference type="ARBA" id="ARBA00022801"/>
    </source>
</evidence>
<feature type="region of interest" description="Disordered" evidence="5">
    <location>
        <begin position="27"/>
        <end position="139"/>
    </location>
</feature>
<evidence type="ECO:0000313" key="9">
    <source>
        <dbReference type="Proteomes" id="UP000070366"/>
    </source>
</evidence>
<keyword evidence="4" id="KW-0788">Thiol protease</keyword>
<dbReference type="EMBL" id="LSZW01000060">
    <property type="protein sequence ID" value="KXK65648.1"/>
    <property type="molecule type" value="Genomic_DNA"/>
</dbReference>
<dbReference type="InterPro" id="IPR051202">
    <property type="entry name" value="Peptidase_C40"/>
</dbReference>
<dbReference type="STRING" id="626937.HMPREF3293_01572"/>
<protein>
    <submittedName>
        <fullName evidence="8">NlpC/P60 family protein</fullName>
    </submittedName>
</protein>
<evidence type="ECO:0000313" key="8">
    <source>
        <dbReference type="EMBL" id="KXK65648.1"/>
    </source>
</evidence>
<feature type="signal peptide" evidence="6">
    <location>
        <begin position="1"/>
        <end position="22"/>
    </location>
</feature>
<evidence type="ECO:0000256" key="2">
    <source>
        <dbReference type="ARBA" id="ARBA00022670"/>
    </source>
</evidence>
<reference evidence="9" key="1">
    <citation type="submission" date="2016-02" db="EMBL/GenBank/DDBJ databases">
        <authorList>
            <person name="Mitreva M."/>
            <person name="Pepin K.H."/>
            <person name="Mihindukulasuriya K.A."/>
            <person name="Fulton R."/>
            <person name="Fronick C."/>
            <person name="O'Laughlin M."/>
            <person name="Miner T."/>
            <person name="Herter B."/>
            <person name="Rosa B.A."/>
            <person name="Cordes M."/>
            <person name="Tomlinson C."/>
            <person name="Wollam A."/>
            <person name="Palsikar V.B."/>
            <person name="Mardis E.R."/>
            <person name="Wilson R.K."/>
        </authorList>
    </citation>
    <scope>NUCLEOTIDE SEQUENCE [LARGE SCALE GENOMIC DNA]</scope>
    <source>
        <strain evidence="9">DSM 22607</strain>
    </source>
</reference>
<dbReference type="RefSeq" id="WP_121419002.1">
    <property type="nucleotide sequence ID" value="NZ_CABMOF010000002.1"/>
</dbReference>
<sequence>MKKKFRGILAVVVAGIMMLAMAVTVAAQEPSAEESQPAAAAEPAVQEPSAEEPSVEPNPEPTLPTSAPEASETPEPTPSAAESNAPEPSLPAENVPAETAQPEPEEPPAERQPDAPAPQDETQALAPAEGSRDETPGYDVPAVFLSDISAKGNDDTLALTEKQLEKIEKNLPAGLGPYRREIVLKAYSLVGRVNYFWGGKSTASGWDVRWGNDAVVGSAGSSQTGTIRSYGLDCSGYVLWCMLNAEESFTAQQNPAWPFDKAGLTNQIGYGTAGQWAHSYEIPWEEAQPGDIVFYKNPQDAGINHVGILVGTDEEGATLVAHCSSSKNNVVISSLEGSGFCYVRRLAYLDGRETAHNQQEEAKIKVSTAPNGLPLMLTEEQAYEGAILNGWTVN</sequence>
<keyword evidence="6" id="KW-0732">Signal</keyword>
<evidence type="ECO:0000259" key="7">
    <source>
        <dbReference type="PROSITE" id="PS51935"/>
    </source>
</evidence>
<dbReference type="SUPFAM" id="SSF54001">
    <property type="entry name" value="Cysteine proteinases"/>
    <property type="match status" value="1"/>
</dbReference>
<dbReference type="InterPro" id="IPR000064">
    <property type="entry name" value="NLP_P60_dom"/>
</dbReference>